<reference evidence="2 3" key="1">
    <citation type="submission" date="2023-04" db="EMBL/GenBank/DDBJ databases">
        <title>Complete genome sequence of Alisedimentitalea scapharcae.</title>
        <authorList>
            <person name="Rong J.-C."/>
            <person name="Yi M.-L."/>
            <person name="Zhao Q."/>
        </authorList>
    </citation>
    <scope>NUCLEOTIDE SEQUENCE [LARGE SCALE GENOMIC DNA]</scope>
    <source>
        <strain evidence="2 3">KCTC 42119</strain>
    </source>
</reference>
<evidence type="ECO:0000313" key="3">
    <source>
        <dbReference type="Proteomes" id="UP001623232"/>
    </source>
</evidence>
<keyword evidence="3" id="KW-1185">Reference proteome</keyword>
<evidence type="ECO:0000256" key="1">
    <source>
        <dbReference type="SAM" id="SignalP"/>
    </source>
</evidence>
<accession>A0ABZ2XP41</accession>
<dbReference type="EMBL" id="CP123584">
    <property type="protein sequence ID" value="WZK87122.1"/>
    <property type="molecule type" value="Genomic_DNA"/>
</dbReference>
<proteinExistence type="predicted"/>
<evidence type="ECO:0000313" key="2">
    <source>
        <dbReference type="EMBL" id="WZK87122.1"/>
    </source>
</evidence>
<feature type="chain" id="PRO_5046724591" evidence="1">
    <location>
        <begin position="19"/>
        <end position="90"/>
    </location>
</feature>
<sequence length="90" mass="9895">MFVKPVVLLALLASPALAQGPLPLTYDVFETAVPHVDLDQCPKELPQGQSFCRATLNHDEIHVFAFDQEGENPMIGFATYPFGPLATQLR</sequence>
<name>A0ABZ2XP41_9RHOB</name>
<dbReference type="RefSeq" id="WP_406644352.1">
    <property type="nucleotide sequence ID" value="NZ_CP123584.1"/>
</dbReference>
<organism evidence="2 3">
    <name type="scientific">Aliisedimentitalea scapharcae</name>
    <dbReference type="NCBI Taxonomy" id="1524259"/>
    <lineage>
        <taxon>Bacteria</taxon>
        <taxon>Pseudomonadati</taxon>
        <taxon>Pseudomonadota</taxon>
        <taxon>Alphaproteobacteria</taxon>
        <taxon>Rhodobacterales</taxon>
        <taxon>Roseobacteraceae</taxon>
        <taxon>Aliisedimentitalea</taxon>
    </lineage>
</organism>
<feature type="signal peptide" evidence="1">
    <location>
        <begin position="1"/>
        <end position="18"/>
    </location>
</feature>
<dbReference type="Proteomes" id="UP001623232">
    <property type="component" value="Chromosome"/>
</dbReference>
<gene>
    <name evidence="2" type="ORF">QEZ52_10790</name>
</gene>
<keyword evidence="1" id="KW-0732">Signal</keyword>
<protein>
    <submittedName>
        <fullName evidence="2">Uncharacterized protein</fullName>
    </submittedName>
</protein>